<evidence type="ECO:0000256" key="2">
    <source>
        <dbReference type="ARBA" id="ARBA00006275"/>
    </source>
</evidence>
<feature type="domain" description="RagB/SusD" evidence="6">
    <location>
        <begin position="326"/>
        <end position="419"/>
    </location>
</feature>
<dbReference type="Pfam" id="PF14322">
    <property type="entry name" value="SusD-like_3"/>
    <property type="match status" value="1"/>
</dbReference>
<feature type="domain" description="SusD-like N-terminal" evidence="7">
    <location>
        <begin position="33"/>
        <end position="224"/>
    </location>
</feature>
<reference evidence="9" key="1">
    <citation type="journal article" date="2019" name="Int. J. Syst. Evol. Microbiol.">
        <title>The Global Catalogue of Microorganisms (GCM) 10K type strain sequencing project: providing services to taxonomists for standard genome sequencing and annotation.</title>
        <authorList>
            <consortium name="The Broad Institute Genomics Platform"/>
            <consortium name="The Broad Institute Genome Sequencing Center for Infectious Disease"/>
            <person name="Wu L."/>
            <person name="Ma J."/>
        </authorList>
    </citation>
    <scope>NUCLEOTIDE SEQUENCE [LARGE SCALE GENOMIC DNA]</scope>
    <source>
        <strain evidence="9">CGMCC 1.16306</strain>
    </source>
</reference>
<evidence type="ECO:0000259" key="6">
    <source>
        <dbReference type="Pfam" id="PF07980"/>
    </source>
</evidence>
<comment type="subcellular location">
    <subcellularLocation>
        <location evidence="1">Cell outer membrane</location>
    </subcellularLocation>
</comment>
<evidence type="ECO:0000256" key="1">
    <source>
        <dbReference type="ARBA" id="ARBA00004442"/>
    </source>
</evidence>
<keyword evidence="4" id="KW-0472">Membrane</keyword>
<comment type="caution">
    <text evidence="8">The sequence shown here is derived from an EMBL/GenBank/DDBJ whole genome shotgun (WGS) entry which is preliminary data.</text>
</comment>
<keyword evidence="3" id="KW-0732">Signal</keyword>
<evidence type="ECO:0000256" key="5">
    <source>
        <dbReference type="ARBA" id="ARBA00023237"/>
    </source>
</evidence>
<dbReference type="Gene3D" id="1.25.40.390">
    <property type="match status" value="1"/>
</dbReference>
<protein>
    <submittedName>
        <fullName evidence="8">RagB/SusD family nutrient uptake outer membrane protein</fullName>
    </submittedName>
</protein>
<dbReference type="PROSITE" id="PS51257">
    <property type="entry name" value="PROKAR_LIPOPROTEIN"/>
    <property type="match status" value="1"/>
</dbReference>
<evidence type="ECO:0000313" key="8">
    <source>
        <dbReference type="EMBL" id="MFC7358103.1"/>
    </source>
</evidence>
<dbReference type="InterPro" id="IPR033985">
    <property type="entry name" value="SusD-like_N"/>
</dbReference>
<dbReference type="SUPFAM" id="SSF48452">
    <property type="entry name" value="TPR-like"/>
    <property type="match status" value="1"/>
</dbReference>
<dbReference type="InterPro" id="IPR011990">
    <property type="entry name" value="TPR-like_helical_dom_sf"/>
</dbReference>
<sequence>MKNYIYKIAFVSVFAFFLSCSVDEFVPENSLTVELIVNSEDDITNLMIGTYAVAGGAGSYGGQAYIISELVGNTNDVIWDGTFIDPDELIRKTIIPSNGFVTALFNRNYRVVNHSNVILENLGVIESSDEKRRRIEGEAKFMRALAYFDLVRFYAKQGDGTQIGVSLKLESSIQSIDPIARSSAGEVYTQVITDLTDAIALLPASNGFFADKAAAQGLLARVYLQQGNYAGARDMSNTVIGTSGHSLTANYEDAFNNDSNSSEDVFSFQVTLTEGTNIMNTFWATSAFGGRSGNPDIEITNQFVSSFPTGDVRGSFFYTSGSSGTATTKWQVEDTNVPFMRLAEMYLIRAESNLRLNTAIGDTPINDLNRLRDRAMAPLLGSVSLSNVFPERRFELAFEGHLLHDIKRLGLMAGNLSANSNLIVLPIPQDEINTNPLTTQNPGY</sequence>
<dbReference type="EMBL" id="JBHTBN010000005">
    <property type="protein sequence ID" value="MFC7358103.1"/>
    <property type="molecule type" value="Genomic_DNA"/>
</dbReference>
<evidence type="ECO:0000259" key="7">
    <source>
        <dbReference type="Pfam" id="PF14322"/>
    </source>
</evidence>
<evidence type="ECO:0000256" key="4">
    <source>
        <dbReference type="ARBA" id="ARBA00023136"/>
    </source>
</evidence>
<dbReference type="Proteomes" id="UP001596415">
    <property type="component" value="Unassembled WGS sequence"/>
</dbReference>
<dbReference type="Pfam" id="PF07980">
    <property type="entry name" value="SusD_RagB"/>
    <property type="match status" value="1"/>
</dbReference>
<gene>
    <name evidence="8" type="ORF">ACFQO1_10415</name>
</gene>
<name>A0ABW2MW54_9FLAO</name>
<organism evidence="8 9">
    <name type="scientific">Jejudonia soesokkakensis</name>
    <dbReference type="NCBI Taxonomy" id="1323432"/>
    <lineage>
        <taxon>Bacteria</taxon>
        <taxon>Pseudomonadati</taxon>
        <taxon>Bacteroidota</taxon>
        <taxon>Flavobacteriia</taxon>
        <taxon>Flavobacteriales</taxon>
        <taxon>Flavobacteriaceae</taxon>
        <taxon>Jejudonia</taxon>
    </lineage>
</organism>
<comment type="similarity">
    <text evidence="2">Belongs to the SusD family.</text>
</comment>
<accession>A0ABW2MW54</accession>
<dbReference type="RefSeq" id="WP_380217995.1">
    <property type="nucleotide sequence ID" value="NZ_JBHTBN010000005.1"/>
</dbReference>
<evidence type="ECO:0000313" key="9">
    <source>
        <dbReference type="Proteomes" id="UP001596415"/>
    </source>
</evidence>
<keyword evidence="5" id="KW-0998">Cell outer membrane</keyword>
<proteinExistence type="inferred from homology"/>
<evidence type="ECO:0000256" key="3">
    <source>
        <dbReference type="ARBA" id="ARBA00022729"/>
    </source>
</evidence>
<keyword evidence="9" id="KW-1185">Reference proteome</keyword>
<dbReference type="InterPro" id="IPR012944">
    <property type="entry name" value="SusD_RagB_dom"/>
</dbReference>
<dbReference type="CDD" id="cd08977">
    <property type="entry name" value="SusD"/>
    <property type="match status" value="1"/>
</dbReference>